<keyword evidence="1" id="KW-0175">Coiled coil</keyword>
<reference evidence="4" key="1">
    <citation type="journal article" date="2014" name="Science">
        <title>Ancient hybridizations among the ancestral genomes of bread wheat.</title>
        <authorList>
            <consortium name="International Wheat Genome Sequencing Consortium,"/>
            <person name="Marcussen T."/>
            <person name="Sandve S.R."/>
            <person name="Heier L."/>
            <person name="Spannagl M."/>
            <person name="Pfeifer M."/>
            <person name="Jakobsen K.S."/>
            <person name="Wulff B.B."/>
            <person name="Steuernagel B."/>
            <person name="Mayer K.F."/>
            <person name="Olsen O.A."/>
        </authorList>
    </citation>
    <scope>NUCLEOTIDE SEQUENCE [LARGE SCALE GENOMIC DNA]</scope>
    <source>
        <strain evidence="4">cv. AL8/78</strain>
    </source>
</reference>
<reference evidence="3" key="3">
    <citation type="journal article" date="2017" name="Nature">
        <title>Genome sequence of the progenitor of the wheat D genome Aegilops tauschii.</title>
        <authorList>
            <person name="Luo M.C."/>
            <person name="Gu Y.Q."/>
            <person name="Puiu D."/>
            <person name="Wang H."/>
            <person name="Twardziok S.O."/>
            <person name="Deal K.R."/>
            <person name="Huo N."/>
            <person name="Zhu T."/>
            <person name="Wang L."/>
            <person name="Wang Y."/>
            <person name="McGuire P.E."/>
            <person name="Liu S."/>
            <person name="Long H."/>
            <person name="Ramasamy R.K."/>
            <person name="Rodriguez J.C."/>
            <person name="Van S.L."/>
            <person name="Yuan L."/>
            <person name="Wang Z."/>
            <person name="Xia Z."/>
            <person name="Xiao L."/>
            <person name="Anderson O.D."/>
            <person name="Ouyang S."/>
            <person name="Liang Y."/>
            <person name="Zimin A.V."/>
            <person name="Pertea G."/>
            <person name="Qi P."/>
            <person name="Bennetzen J.L."/>
            <person name="Dai X."/>
            <person name="Dawson M.W."/>
            <person name="Muller H.G."/>
            <person name="Kugler K."/>
            <person name="Rivarola-Duarte L."/>
            <person name="Spannagl M."/>
            <person name="Mayer K.F.X."/>
            <person name="Lu F.H."/>
            <person name="Bevan M.W."/>
            <person name="Leroy P."/>
            <person name="Li P."/>
            <person name="You F.M."/>
            <person name="Sun Q."/>
            <person name="Liu Z."/>
            <person name="Lyons E."/>
            <person name="Wicker T."/>
            <person name="Salzberg S.L."/>
            <person name="Devos K.M."/>
            <person name="Dvorak J."/>
        </authorList>
    </citation>
    <scope>NUCLEOTIDE SEQUENCE [LARGE SCALE GENOMIC DNA]</scope>
    <source>
        <strain evidence="3">cv. AL8/78</strain>
    </source>
</reference>
<feature type="compositionally biased region" description="Polar residues" evidence="2">
    <location>
        <begin position="34"/>
        <end position="44"/>
    </location>
</feature>
<name>A0A453ICH2_AEGTS</name>
<feature type="region of interest" description="Disordered" evidence="2">
    <location>
        <begin position="16"/>
        <end position="97"/>
    </location>
</feature>
<evidence type="ECO:0000313" key="3">
    <source>
        <dbReference type="EnsemblPlants" id="AET4Gv20518700.3"/>
    </source>
</evidence>
<dbReference type="AlphaFoldDB" id="A0A453ICH2"/>
<reference evidence="3" key="5">
    <citation type="journal article" date="2021" name="G3 (Bethesda)">
        <title>Aegilops tauschii genome assembly Aet v5.0 features greater sequence contiguity and improved annotation.</title>
        <authorList>
            <person name="Wang L."/>
            <person name="Zhu T."/>
            <person name="Rodriguez J.C."/>
            <person name="Deal K.R."/>
            <person name="Dubcovsky J."/>
            <person name="McGuire P.E."/>
            <person name="Lux T."/>
            <person name="Spannagl M."/>
            <person name="Mayer K.F.X."/>
            <person name="Baldrich P."/>
            <person name="Meyers B.C."/>
            <person name="Huo N."/>
            <person name="Gu Y.Q."/>
            <person name="Zhou H."/>
            <person name="Devos K.M."/>
            <person name="Bennetzen J.L."/>
            <person name="Unver T."/>
            <person name="Budak H."/>
            <person name="Gulick P.J."/>
            <person name="Galiba G."/>
            <person name="Kalapos B."/>
            <person name="Nelson D.R."/>
            <person name="Li P."/>
            <person name="You F.M."/>
            <person name="Luo M.C."/>
            <person name="Dvorak J."/>
        </authorList>
    </citation>
    <scope>NUCLEOTIDE SEQUENCE [LARGE SCALE GENOMIC DNA]</scope>
    <source>
        <strain evidence="3">cv. AL8/78</strain>
    </source>
</reference>
<protein>
    <submittedName>
        <fullName evidence="3">Uncharacterized protein</fullName>
    </submittedName>
</protein>
<feature type="compositionally biased region" description="Basic and acidic residues" evidence="2">
    <location>
        <begin position="702"/>
        <end position="713"/>
    </location>
</feature>
<evidence type="ECO:0000256" key="2">
    <source>
        <dbReference type="SAM" id="MobiDB-lite"/>
    </source>
</evidence>
<dbReference type="Gramene" id="AET4Gv20518700.3">
    <property type="protein sequence ID" value="AET4Gv20518700.3"/>
    <property type="gene ID" value="AET4Gv20518700"/>
</dbReference>
<organism evidence="3 4">
    <name type="scientific">Aegilops tauschii subsp. strangulata</name>
    <name type="common">Goatgrass</name>
    <dbReference type="NCBI Taxonomy" id="200361"/>
    <lineage>
        <taxon>Eukaryota</taxon>
        <taxon>Viridiplantae</taxon>
        <taxon>Streptophyta</taxon>
        <taxon>Embryophyta</taxon>
        <taxon>Tracheophyta</taxon>
        <taxon>Spermatophyta</taxon>
        <taxon>Magnoliopsida</taxon>
        <taxon>Liliopsida</taxon>
        <taxon>Poales</taxon>
        <taxon>Poaceae</taxon>
        <taxon>BOP clade</taxon>
        <taxon>Pooideae</taxon>
        <taxon>Triticodae</taxon>
        <taxon>Triticeae</taxon>
        <taxon>Triticinae</taxon>
        <taxon>Aegilops</taxon>
    </lineage>
</organism>
<reference evidence="3" key="4">
    <citation type="submission" date="2019-03" db="UniProtKB">
        <authorList>
            <consortium name="EnsemblPlants"/>
        </authorList>
    </citation>
    <scope>IDENTIFICATION</scope>
</reference>
<evidence type="ECO:0000313" key="4">
    <source>
        <dbReference type="Proteomes" id="UP000015105"/>
    </source>
</evidence>
<reference evidence="4" key="2">
    <citation type="journal article" date="2017" name="Nat. Plants">
        <title>The Aegilops tauschii genome reveals multiple impacts of transposons.</title>
        <authorList>
            <person name="Zhao G."/>
            <person name="Zou C."/>
            <person name="Li K."/>
            <person name="Wang K."/>
            <person name="Li T."/>
            <person name="Gao L."/>
            <person name="Zhang X."/>
            <person name="Wang H."/>
            <person name="Yang Z."/>
            <person name="Liu X."/>
            <person name="Jiang W."/>
            <person name="Mao L."/>
            <person name="Kong X."/>
            <person name="Jiao Y."/>
            <person name="Jia J."/>
        </authorList>
    </citation>
    <scope>NUCLEOTIDE SEQUENCE [LARGE SCALE GENOMIC DNA]</scope>
    <source>
        <strain evidence="4">cv. AL8/78</strain>
    </source>
</reference>
<keyword evidence="4" id="KW-1185">Reference proteome</keyword>
<evidence type="ECO:0000256" key="1">
    <source>
        <dbReference type="SAM" id="Coils"/>
    </source>
</evidence>
<dbReference type="PANTHER" id="PTHR34121:SF2">
    <property type="entry name" value="EXPRESSED PROTEIN"/>
    <property type="match status" value="1"/>
</dbReference>
<dbReference type="STRING" id="200361.A0A453ICH2"/>
<accession>A0A453ICH2</accession>
<dbReference type="PANTHER" id="PTHR34121">
    <property type="entry name" value="MYOSIN-11"/>
    <property type="match status" value="1"/>
</dbReference>
<dbReference type="EnsemblPlants" id="AET4Gv20518700.3">
    <property type="protein sequence ID" value="AET4Gv20518700.3"/>
    <property type="gene ID" value="AET4Gv20518700"/>
</dbReference>
<feature type="region of interest" description="Disordered" evidence="2">
    <location>
        <begin position="655"/>
        <end position="713"/>
    </location>
</feature>
<proteinExistence type="predicted"/>
<feature type="coiled-coil region" evidence="1">
    <location>
        <begin position="300"/>
        <end position="327"/>
    </location>
</feature>
<sequence>KNHSFWEAFAWSGWGAARVKSRPQPEACAARRQAFSSKFDSSQPRGRGHGRAHSSAAGGKHRGAPDRTHRRVSSPPHARTPDRPEEEAEGRRPGPMSWLRNAVHRAVEAGGGGISLTTRTVRTGLGYAGQAVVGGARLINGIGNRYYKSLKLTAKRLEEDALSCRGEERVQLLRQWLVDLKETERAASSMPADGPNQTAPVLDLYVDYEKADEPMTFFHVFLYSQALECIVPSMIHEVPTEEEVSLLSEIFGMCLNGGEDVHNTLLSSICDLADLFSCYSDEVLAKRDELLQFAQCAISGVKINSEIARLDNEIMQLQQEINAIDAVRANTTRNRNKASPRDPEDFKTAVAEVRLCSRMEDLVLKKKSIHPGDSLETHFQKVDKLKVLSESLANSCTKAEKRIMENRLQREESLTFKVTKTNEVSITEKELEGEISGLQKRRGQLEVNTKLNATIVKLKKTREEKDQFDEASNQIVLHLKAKEDELSRSVASSKVEASTVRAWINFLEDTWKVQSLYEEIKEKQANDELDRCGVCFVNLIKHHVSACVDELNTSVDCIKTFVDNLKIFSDRSVSTDDGALSKQSNPRKYLEEEYLETEKKVVAAFSLADNIRALAFSDPERKTRLDDPEVKNLFASIDRLRVEFESVPRPVLQIEINEKEEGSRRTRSPSSKGGGGTPTHSRTESPIAAQLRTRLPSESDSEPGKFDQDYREYGADDIGGWEFDDLEGELRSGF</sequence>
<dbReference type="Proteomes" id="UP000015105">
    <property type="component" value="Chromosome 4D"/>
</dbReference>